<dbReference type="RefSeq" id="WP_353109033.1">
    <property type="nucleotide sequence ID" value="NZ_APND01000001.1"/>
</dbReference>
<feature type="transmembrane region" description="Helical" evidence="1">
    <location>
        <begin position="426"/>
        <end position="446"/>
    </location>
</feature>
<feature type="transmembrane region" description="Helical" evidence="1">
    <location>
        <begin position="141"/>
        <end position="159"/>
    </location>
</feature>
<feature type="transmembrane region" description="Helical" evidence="1">
    <location>
        <begin position="85"/>
        <end position="110"/>
    </location>
</feature>
<dbReference type="EMBL" id="APND01000001">
    <property type="protein sequence ID" value="MES1928142.1"/>
    <property type="molecule type" value="Genomic_DNA"/>
</dbReference>
<feature type="transmembrane region" description="Helical" evidence="1">
    <location>
        <begin position="458"/>
        <end position="475"/>
    </location>
</feature>
<evidence type="ECO:0000256" key="1">
    <source>
        <dbReference type="SAM" id="Phobius"/>
    </source>
</evidence>
<organism evidence="2 3">
    <name type="scientific">Salinisphaera dokdonensis CL-ES53</name>
    <dbReference type="NCBI Taxonomy" id="1304272"/>
    <lineage>
        <taxon>Bacteria</taxon>
        <taxon>Pseudomonadati</taxon>
        <taxon>Pseudomonadota</taxon>
        <taxon>Gammaproteobacteria</taxon>
        <taxon>Salinisphaerales</taxon>
        <taxon>Salinisphaeraceae</taxon>
        <taxon>Salinisphaera</taxon>
    </lineage>
</organism>
<reference evidence="2 3" key="1">
    <citation type="submission" date="2013-03" db="EMBL/GenBank/DDBJ databases">
        <title>Salinisphaera dokdonensis CL-ES53 Genome Sequencing.</title>
        <authorList>
            <person name="Li C."/>
            <person name="Lai Q."/>
            <person name="Shao Z."/>
        </authorList>
    </citation>
    <scope>NUCLEOTIDE SEQUENCE [LARGE SCALE GENOMIC DNA]</scope>
    <source>
        <strain evidence="2 3">CL-ES53</strain>
    </source>
</reference>
<feature type="transmembrane region" description="Helical" evidence="1">
    <location>
        <begin position="394"/>
        <end position="414"/>
    </location>
</feature>
<feature type="transmembrane region" description="Helical" evidence="1">
    <location>
        <begin position="188"/>
        <end position="205"/>
    </location>
</feature>
<feature type="transmembrane region" description="Helical" evidence="1">
    <location>
        <begin position="166"/>
        <end position="182"/>
    </location>
</feature>
<feature type="transmembrane region" description="Helical" evidence="1">
    <location>
        <begin position="14"/>
        <end position="35"/>
    </location>
</feature>
<gene>
    <name evidence="2" type="ORF">SADO_02765</name>
</gene>
<comment type="caution">
    <text evidence="2">The sequence shown here is derived from an EMBL/GenBank/DDBJ whole genome shotgun (WGS) entry which is preliminary data.</text>
</comment>
<feature type="transmembrane region" description="Helical" evidence="1">
    <location>
        <begin position="117"/>
        <end position="135"/>
    </location>
</feature>
<keyword evidence="1" id="KW-0472">Membrane</keyword>
<feature type="transmembrane region" description="Helical" evidence="1">
    <location>
        <begin position="212"/>
        <end position="235"/>
    </location>
</feature>
<protein>
    <recommendedName>
        <fullName evidence="4">Glycosyltransferase RgtA/B/C/D-like domain-containing protein</fullName>
    </recommendedName>
</protein>
<evidence type="ECO:0000313" key="3">
    <source>
        <dbReference type="Proteomes" id="UP001460888"/>
    </source>
</evidence>
<keyword evidence="3" id="KW-1185">Reference proteome</keyword>
<keyword evidence="1" id="KW-1133">Transmembrane helix</keyword>
<sequence length="497" mass="56279">MKKDGLVYPQPRPALWLVGFYVLSRLCFFAAGVRFDLAPIDTSWQILDPVLLRENLLESLFYMPGQPPLYNLVLGAVLKISDDPLVLATLFRCFYGALAIASVLLLYSLIRKLTGSLWLAFGVALVFMLTPALVLYEAIPYYTLMILALLGVIAWLFHLCMERFTFGRAFAMFLAMAALIYTRSMFQWQWFVVLAIFCALVLPGYRKAVLGAAIVPLAIVFALYGKNLMVTGHFATSDWMGMSLSKLTTLAIDKDERQRMADSGLISEMSLMDFPFNTPEEYAEFFDAVEPTGITVLDQKRKSTGHVNYNHLAYADVSEQALEDAIAAVRVRPDIYLQSMGTAWLMFLRPASDYPFLHENRQAIDPYSRAFSLLLAGQPEYPEKPGFDLEMGQIGVMVAIGYTLSVLYGLFLLIKFAIRREVSATDATLIFLWLNIMYVSVIGNAFEVDENQRFRFSVNPFIAATLSVMAWRLLNWSRRGELDMRPRPMRERAPSDR</sequence>
<keyword evidence="1" id="KW-0812">Transmembrane</keyword>
<dbReference type="Proteomes" id="UP001460888">
    <property type="component" value="Unassembled WGS sequence"/>
</dbReference>
<evidence type="ECO:0000313" key="2">
    <source>
        <dbReference type="EMBL" id="MES1928142.1"/>
    </source>
</evidence>
<evidence type="ECO:0008006" key="4">
    <source>
        <dbReference type="Google" id="ProtNLM"/>
    </source>
</evidence>
<proteinExistence type="predicted"/>
<name>A0ABV2AWZ3_9GAMM</name>
<accession>A0ABV2AWZ3</accession>